<feature type="region of interest" description="Disordered" evidence="1">
    <location>
        <begin position="179"/>
        <end position="227"/>
    </location>
</feature>
<keyword evidence="3" id="KW-1185">Reference proteome</keyword>
<dbReference type="EMBL" id="LWGR01000013">
    <property type="protein sequence ID" value="KZM71069.1"/>
    <property type="molecule type" value="Genomic_DNA"/>
</dbReference>
<accession>A0A164K5Y0</accession>
<feature type="region of interest" description="Disordered" evidence="1">
    <location>
        <begin position="1"/>
        <end position="41"/>
    </location>
</feature>
<evidence type="ECO:0000313" key="3">
    <source>
        <dbReference type="Proteomes" id="UP000076512"/>
    </source>
</evidence>
<organism evidence="2 3">
    <name type="scientific">Nocardia terpenica</name>
    <dbReference type="NCBI Taxonomy" id="455432"/>
    <lineage>
        <taxon>Bacteria</taxon>
        <taxon>Bacillati</taxon>
        <taxon>Actinomycetota</taxon>
        <taxon>Actinomycetes</taxon>
        <taxon>Mycobacteriales</taxon>
        <taxon>Nocardiaceae</taxon>
        <taxon>Nocardia</taxon>
    </lineage>
</organism>
<feature type="region of interest" description="Disordered" evidence="1">
    <location>
        <begin position="60"/>
        <end position="80"/>
    </location>
</feature>
<feature type="compositionally biased region" description="Low complexity" evidence="1">
    <location>
        <begin position="7"/>
        <end position="23"/>
    </location>
</feature>
<dbReference type="RefSeq" id="WP_156674775.1">
    <property type="nucleotide sequence ID" value="NZ_JABMCZ010000003.1"/>
</dbReference>
<protein>
    <recommendedName>
        <fullName evidence="4">Scaffolding protein</fullName>
    </recommendedName>
</protein>
<dbReference type="STRING" id="455432.AWN90_41880"/>
<evidence type="ECO:0000256" key="1">
    <source>
        <dbReference type="SAM" id="MobiDB-lite"/>
    </source>
</evidence>
<dbReference type="AlphaFoldDB" id="A0A164K5Y0"/>
<reference evidence="2 3" key="1">
    <citation type="submission" date="2016-04" db="EMBL/GenBank/DDBJ databases">
        <authorList>
            <person name="Evans L.H."/>
            <person name="Alamgir A."/>
            <person name="Owens N."/>
            <person name="Weber N.D."/>
            <person name="Virtaneva K."/>
            <person name="Barbian K."/>
            <person name="Babar A."/>
            <person name="Rosenke K."/>
        </authorList>
    </citation>
    <scope>NUCLEOTIDE SEQUENCE [LARGE SCALE GENOMIC DNA]</scope>
    <source>
        <strain evidence="2 3">IFM 0406</strain>
    </source>
</reference>
<dbReference type="Proteomes" id="UP000076512">
    <property type="component" value="Unassembled WGS sequence"/>
</dbReference>
<evidence type="ECO:0008006" key="4">
    <source>
        <dbReference type="Google" id="ProtNLM"/>
    </source>
</evidence>
<sequence length="227" mass="24715">MATDQMTSATTEASATSETGTATDPVLGTDNDTAAQINKHGFPAETPLAEMATEQQLAYWKHQSRRHEDASKALRGGVTADDAQKLKDRIAELERERLSEGERAHADAIEAARAEAAQQAREELLPKLREAELRGYASIVLTDQKKLNGWLRTTNADAFLSENGELNGEKVVDHLREMYGTTAAAPTPPPNGQRHPNWGQGQGGETKTRRGESGRAEAARRFGTPKE</sequence>
<gene>
    <name evidence="2" type="ORF">AWN90_41880</name>
</gene>
<comment type="caution">
    <text evidence="2">The sequence shown here is derived from an EMBL/GenBank/DDBJ whole genome shotgun (WGS) entry which is preliminary data.</text>
</comment>
<feature type="compositionally biased region" description="Basic and acidic residues" evidence="1">
    <location>
        <begin position="206"/>
        <end position="227"/>
    </location>
</feature>
<proteinExistence type="predicted"/>
<evidence type="ECO:0000313" key="2">
    <source>
        <dbReference type="EMBL" id="KZM71069.1"/>
    </source>
</evidence>
<dbReference type="OrthoDB" id="4570269at2"/>
<name>A0A164K5Y0_9NOCA</name>